<dbReference type="EMBL" id="FJVC01000087">
    <property type="protein sequence ID" value="CZT42339.1"/>
    <property type="molecule type" value="Genomic_DNA"/>
</dbReference>
<accession>A0A1E1LZS7</accession>
<dbReference type="PANTHER" id="PTHR35910:SF6">
    <property type="entry name" value="2EXR DOMAIN-CONTAINING PROTEIN"/>
    <property type="match status" value="1"/>
</dbReference>
<reference evidence="3" key="1">
    <citation type="submission" date="2016-03" db="EMBL/GenBank/DDBJ databases">
        <authorList>
            <person name="Guldener U."/>
        </authorList>
    </citation>
    <scope>NUCLEOTIDE SEQUENCE [LARGE SCALE GENOMIC DNA]</scope>
</reference>
<dbReference type="Proteomes" id="UP000177625">
    <property type="component" value="Unassembled WGS sequence"/>
</dbReference>
<organism evidence="2 3">
    <name type="scientific">Rhynchosporium secalis</name>
    <name type="common">Barley scald fungus</name>
    <dbReference type="NCBI Taxonomy" id="38038"/>
    <lineage>
        <taxon>Eukaryota</taxon>
        <taxon>Fungi</taxon>
        <taxon>Dikarya</taxon>
        <taxon>Ascomycota</taxon>
        <taxon>Pezizomycotina</taxon>
        <taxon>Leotiomycetes</taxon>
        <taxon>Helotiales</taxon>
        <taxon>Ploettnerulaceae</taxon>
        <taxon>Rhynchosporium</taxon>
    </lineage>
</organism>
<protein>
    <recommendedName>
        <fullName evidence="1">2EXR domain-containing protein</fullName>
    </recommendedName>
</protein>
<name>A0A1E1LZS7_RHYSE</name>
<dbReference type="PANTHER" id="PTHR35910">
    <property type="entry name" value="2EXR DOMAIN-CONTAINING PROTEIN"/>
    <property type="match status" value="1"/>
</dbReference>
<feature type="domain" description="2EXR" evidence="1">
    <location>
        <begin position="58"/>
        <end position="155"/>
    </location>
</feature>
<proteinExistence type="predicted"/>
<keyword evidence="3" id="KW-1185">Reference proteome</keyword>
<evidence type="ECO:0000259" key="1">
    <source>
        <dbReference type="Pfam" id="PF20150"/>
    </source>
</evidence>
<gene>
    <name evidence="2" type="ORF">RSE6_02207</name>
</gene>
<dbReference type="AlphaFoldDB" id="A0A1E1LZS7"/>
<evidence type="ECO:0000313" key="2">
    <source>
        <dbReference type="EMBL" id="CZT42339.1"/>
    </source>
</evidence>
<dbReference type="Pfam" id="PF20150">
    <property type="entry name" value="2EXR"/>
    <property type="match status" value="1"/>
</dbReference>
<dbReference type="InterPro" id="IPR045518">
    <property type="entry name" value="2EXR"/>
</dbReference>
<evidence type="ECO:0000313" key="3">
    <source>
        <dbReference type="Proteomes" id="UP000177625"/>
    </source>
</evidence>
<sequence length="352" mass="39751">MNFNEEKGLDPQIKSNEPAERGVLVLGLPSRESIIAVFTGQVKAIADAFRVAPKLTTFQKFPKLPIKLRTIFWDILCRQIRLMQLNQRSHSSYDVHSQAMTTERNHGMIEFTRKSRAPPVVLQICQESRAKALHVYTLFQTAGISCYISQSSDIIYVGGKDACIRTLASSASMNFHVTRMAIDLELPQSRRCLHDDMRDSSSFHRVDNGILPLQLLHGVRAIAHEWSGFPGLLEVTFLVGTNNFQSATLYIEPVDATVGLIETTSAYFTAKQLWTKTRFDIELERIKEDGTITGLENPTQLNANTVEGGGLEASESRNRWTVGNMPTFKYMKLHRRAAWINPDFFSTYYAQS</sequence>